<comment type="caution">
    <text evidence="1">The sequence shown here is derived from an EMBL/GenBank/DDBJ whole genome shotgun (WGS) entry which is preliminary data.</text>
</comment>
<dbReference type="Pfam" id="PF12007">
    <property type="entry name" value="DUF3501"/>
    <property type="match status" value="1"/>
</dbReference>
<dbReference type="Proteomes" id="UP001271769">
    <property type="component" value="Unassembled WGS sequence"/>
</dbReference>
<gene>
    <name evidence="1" type="ORF">SMD31_07815</name>
</gene>
<name>A0ABU5DX19_9PROT</name>
<proteinExistence type="predicted"/>
<evidence type="ECO:0000313" key="1">
    <source>
        <dbReference type="EMBL" id="MDY0871824.1"/>
    </source>
</evidence>
<organism evidence="1 2">
    <name type="scientific">Dongia rigui</name>
    <dbReference type="NCBI Taxonomy" id="940149"/>
    <lineage>
        <taxon>Bacteria</taxon>
        <taxon>Pseudomonadati</taxon>
        <taxon>Pseudomonadota</taxon>
        <taxon>Alphaproteobacteria</taxon>
        <taxon>Rhodospirillales</taxon>
        <taxon>Dongiaceae</taxon>
        <taxon>Dongia</taxon>
    </lineage>
</organism>
<evidence type="ECO:0000313" key="2">
    <source>
        <dbReference type="Proteomes" id="UP001271769"/>
    </source>
</evidence>
<keyword evidence="2" id="KW-1185">Reference proteome</keyword>
<accession>A0ABU5DX19</accession>
<dbReference type="EMBL" id="JAXCLX010000001">
    <property type="protein sequence ID" value="MDY0871824.1"/>
    <property type="molecule type" value="Genomic_DNA"/>
</dbReference>
<dbReference type="RefSeq" id="WP_320500248.1">
    <property type="nucleotide sequence ID" value="NZ_JAXCLX010000001.1"/>
</dbReference>
<reference evidence="1 2" key="1">
    <citation type="journal article" date="2013" name="Antonie Van Leeuwenhoek">
        <title>Dongia rigui sp. nov., isolated from freshwater of a large wetland in Korea.</title>
        <authorList>
            <person name="Baik K.S."/>
            <person name="Hwang Y.M."/>
            <person name="Choi J.S."/>
            <person name="Kwon J."/>
            <person name="Seong C.N."/>
        </authorList>
    </citation>
    <scope>NUCLEOTIDE SEQUENCE [LARGE SCALE GENOMIC DNA]</scope>
    <source>
        <strain evidence="1 2">04SU4-P</strain>
    </source>
</reference>
<protein>
    <submittedName>
        <fullName evidence="1">DUF3501 family protein</fullName>
    </submittedName>
</protein>
<dbReference type="InterPro" id="IPR021890">
    <property type="entry name" value="DUF3501"/>
</dbReference>
<sequence length="198" mass="22020">MTATRKREITKADVLPAADYARQRKEKRQAVVALKKKRRIEVGPVATFYFENFDTMLQQVQEMLHIEKGGDAQLVDELRAYNPLIPQGRELVATVMFEIDDPVRRANFLSRLGGVEHTAFIKIGSETVKGVPEEDQDRTNEAGKASSVQFIHFPFSEAAAAAFKQAGAQVILGFEHPAYGHMAVMSEETRTALAGDLD</sequence>